<protein>
    <submittedName>
        <fullName evidence="4">24028_t:CDS:1</fullName>
    </submittedName>
</protein>
<evidence type="ECO:0000256" key="3">
    <source>
        <dbReference type="SAM" id="MobiDB-lite"/>
    </source>
</evidence>
<evidence type="ECO:0000313" key="4">
    <source>
        <dbReference type="EMBL" id="CAG8617097.1"/>
    </source>
</evidence>
<dbReference type="InterPro" id="IPR037239">
    <property type="entry name" value="OSBP_sf"/>
</dbReference>
<dbReference type="EMBL" id="CAJVQA010005280">
    <property type="protein sequence ID" value="CAG8617097.1"/>
    <property type="molecule type" value="Genomic_DNA"/>
</dbReference>
<feature type="region of interest" description="Disordered" evidence="3">
    <location>
        <begin position="1"/>
        <end position="23"/>
    </location>
</feature>
<comment type="caution">
    <text evidence="4">The sequence shown here is derived from an EMBL/GenBank/DDBJ whole genome shotgun (WGS) entry which is preliminary data.</text>
</comment>
<dbReference type="PANTHER" id="PTHR10972:SF184">
    <property type="entry name" value="OXYSTEROL-BINDING PROTEIN HOMOLOG 4-RELATED"/>
    <property type="match status" value="1"/>
</dbReference>
<dbReference type="SUPFAM" id="SSF144000">
    <property type="entry name" value="Oxysterol-binding protein-like"/>
    <property type="match status" value="1"/>
</dbReference>
<name>A0A9N9CYM2_9GLOM</name>
<dbReference type="GO" id="GO:0008142">
    <property type="term" value="F:oxysterol binding"/>
    <property type="evidence" value="ECO:0007669"/>
    <property type="project" value="TreeGrafter"/>
</dbReference>
<proteinExistence type="inferred from homology"/>
<comment type="similarity">
    <text evidence="1 2">Belongs to the OSBP family.</text>
</comment>
<keyword evidence="5" id="KW-1185">Reference proteome</keyword>
<dbReference type="PROSITE" id="PS01013">
    <property type="entry name" value="OSBP"/>
    <property type="match status" value="1"/>
</dbReference>
<dbReference type="AlphaFoldDB" id="A0A9N9CYM2"/>
<evidence type="ECO:0000313" key="5">
    <source>
        <dbReference type="Proteomes" id="UP000789759"/>
    </source>
</evidence>
<dbReference type="OrthoDB" id="14833at2759"/>
<dbReference type="Gene3D" id="6.10.140.1150">
    <property type="match status" value="1"/>
</dbReference>
<dbReference type="Gene3D" id="1.10.287.2720">
    <property type="match status" value="1"/>
</dbReference>
<dbReference type="GO" id="GO:0005829">
    <property type="term" value="C:cytosol"/>
    <property type="evidence" value="ECO:0007669"/>
    <property type="project" value="TreeGrafter"/>
</dbReference>
<evidence type="ECO:0000256" key="1">
    <source>
        <dbReference type="ARBA" id="ARBA00008842"/>
    </source>
</evidence>
<evidence type="ECO:0000256" key="2">
    <source>
        <dbReference type="RuleBase" id="RU003844"/>
    </source>
</evidence>
<dbReference type="InterPro" id="IPR000648">
    <property type="entry name" value="Oxysterol-bd"/>
</dbReference>
<gene>
    <name evidence="4" type="ORF">CPELLU_LOCUS7733</name>
</gene>
<dbReference type="Gene3D" id="2.40.160.120">
    <property type="match status" value="1"/>
</dbReference>
<sequence>MSENEKTSNNSMDNDQEPQIPESKKNEYSGFLKTLSTFTGDIYSLTCPSFLLSGVSTLEYGQYWADYPELFAHISKPVDEAERAVAVLKWFVSTLYGSFASRKDKEKIEKKPFNPILGEQFLARWESINGCGETVLFSEQVSHHPPVSAIYLENKHAGVTANGHTGQKTQFKATAARIDVIQVGHIIVRLRDYPDKYLIMLPSLQILGLWRGAPYVELSGTSVIQSQNFNTVIEFTGKGWISGEKHTFYSVVRRNGSKDPLFTASGTWSGKSTLENHMTNEKSGFLDVGATHRATPIIEPIEKQNDLESIKLWQHVSKAINEGDFTTASKLKGEIEQRQRDKVKRGEATILQYFDWMEEDEGFLSLYNLIGSKLHLENKYKERGSWVYKGLLFKNNN</sequence>
<organism evidence="4 5">
    <name type="scientific">Cetraspora pellucida</name>
    <dbReference type="NCBI Taxonomy" id="1433469"/>
    <lineage>
        <taxon>Eukaryota</taxon>
        <taxon>Fungi</taxon>
        <taxon>Fungi incertae sedis</taxon>
        <taxon>Mucoromycota</taxon>
        <taxon>Glomeromycotina</taxon>
        <taxon>Glomeromycetes</taxon>
        <taxon>Diversisporales</taxon>
        <taxon>Gigasporaceae</taxon>
        <taxon>Cetraspora</taxon>
    </lineage>
</organism>
<dbReference type="Proteomes" id="UP000789759">
    <property type="component" value="Unassembled WGS sequence"/>
</dbReference>
<dbReference type="GO" id="GO:0016020">
    <property type="term" value="C:membrane"/>
    <property type="evidence" value="ECO:0007669"/>
    <property type="project" value="TreeGrafter"/>
</dbReference>
<dbReference type="PANTHER" id="PTHR10972">
    <property type="entry name" value="OXYSTEROL-BINDING PROTEIN-RELATED"/>
    <property type="match status" value="1"/>
</dbReference>
<dbReference type="InterPro" id="IPR018494">
    <property type="entry name" value="Oxysterol-bd_CS"/>
</dbReference>
<dbReference type="Pfam" id="PF01237">
    <property type="entry name" value="Oxysterol_BP"/>
    <property type="match status" value="1"/>
</dbReference>
<accession>A0A9N9CYM2</accession>
<reference evidence="4" key="1">
    <citation type="submission" date="2021-06" db="EMBL/GenBank/DDBJ databases">
        <authorList>
            <person name="Kallberg Y."/>
            <person name="Tangrot J."/>
            <person name="Rosling A."/>
        </authorList>
    </citation>
    <scope>NUCLEOTIDE SEQUENCE</scope>
    <source>
        <strain evidence="4">FL966</strain>
    </source>
</reference>